<evidence type="ECO:0000313" key="3">
    <source>
        <dbReference type="Proteomes" id="UP000198889"/>
    </source>
</evidence>
<feature type="chain" id="PRO_5011528282" evidence="1">
    <location>
        <begin position="39"/>
        <end position="206"/>
    </location>
</feature>
<protein>
    <submittedName>
        <fullName evidence="2">Uncharacterized protein</fullName>
    </submittedName>
</protein>
<dbReference type="AlphaFoldDB" id="A0A1G4PME8"/>
<keyword evidence="1" id="KW-0732">Signal</keyword>
<dbReference type="RefSeq" id="WP_091436049.1">
    <property type="nucleotide sequence ID" value="NZ_FMTP01000001.1"/>
</dbReference>
<organism evidence="2 3">
    <name type="scientific">Ancylobacter rudongensis</name>
    <dbReference type="NCBI Taxonomy" id="177413"/>
    <lineage>
        <taxon>Bacteria</taxon>
        <taxon>Pseudomonadati</taxon>
        <taxon>Pseudomonadota</taxon>
        <taxon>Alphaproteobacteria</taxon>
        <taxon>Hyphomicrobiales</taxon>
        <taxon>Xanthobacteraceae</taxon>
        <taxon>Ancylobacter</taxon>
    </lineage>
</organism>
<reference evidence="3" key="1">
    <citation type="submission" date="2016-10" db="EMBL/GenBank/DDBJ databases">
        <authorList>
            <person name="Varghese N."/>
            <person name="Submissions S."/>
        </authorList>
    </citation>
    <scope>NUCLEOTIDE SEQUENCE [LARGE SCALE GENOMIC DNA]</scope>
    <source>
        <strain evidence="3">CGMCC 1.1761</strain>
    </source>
</reference>
<accession>A0A1G4PME8</accession>
<keyword evidence="3" id="KW-1185">Reference proteome</keyword>
<sequence>MLAEMKGATGRAKRAMARAATGLAAIGMLAGSLGSAQAANFFEKNFWLSGPNYSGNVPACDTPGALSKIQRDFATTESRFWNSKLTIDRIDHVREVAFRPWGEENIPRRYCRAEVIVSGIEGTPSFQTEGAYGSGAYDSSPYGGHMTGAPVGKAVGKAPGIPRYHTVWYSIIEDGGFLGASWGVDFCVEGFDRSWTYAPNCRMARP</sequence>
<dbReference type="STRING" id="177413.SAMN05660859_0640"/>
<proteinExistence type="predicted"/>
<dbReference type="Proteomes" id="UP000198889">
    <property type="component" value="Unassembled WGS sequence"/>
</dbReference>
<feature type="signal peptide" evidence="1">
    <location>
        <begin position="1"/>
        <end position="38"/>
    </location>
</feature>
<name>A0A1G4PME8_9HYPH</name>
<gene>
    <name evidence="2" type="ORF">SAMN05660859_0640</name>
</gene>
<evidence type="ECO:0000256" key="1">
    <source>
        <dbReference type="SAM" id="SignalP"/>
    </source>
</evidence>
<evidence type="ECO:0000313" key="2">
    <source>
        <dbReference type="EMBL" id="SCW33239.1"/>
    </source>
</evidence>
<dbReference type="EMBL" id="FMTP01000001">
    <property type="protein sequence ID" value="SCW33239.1"/>
    <property type="molecule type" value="Genomic_DNA"/>
</dbReference>